<reference evidence="2" key="1">
    <citation type="submission" date="2021-01" db="EMBL/GenBank/DDBJ databases">
        <authorList>
            <person name="Corre E."/>
            <person name="Pelletier E."/>
            <person name="Niang G."/>
            <person name="Scheremetjew M."/>
            <person name="Finn R."/>
            <person name="Kale V."/>
            <person name="Holt S."/>
            <person name="Cochrane G."/>
            <person name="Meng A."/>
            <person name="Brown T."/>
            <person name="Cohen L."/>
        </authorList>
    </citation>
    <scope>NUCLEOTIDE SEQUENCE</scope>
    <source>
        <strain evidence="2">CCMP645</strain>
    </source>
</reference>
<name>A0A7S4BLA7_CHRCT</name>
<proteinExistence type="predicted"/>
<organism evidence="2">
    <name type="scientific">Chrysotila carterae</name>
    <name type="common">Marine alga</name>
    <name type="synonym">Syracosphaera carterae</name>
    <dbReference type="NCBI Taxonomy" id="13221"/>
    <lineage>
        <taxon>Eukaryota</taxon>
        <taxon>Haptista</taxon>
        <taxon>Haptophyta</taxon>
        <taxon>Prymnesiophyceae</taxon>
        <taxon>Isochrysidales</taxon>
        <taxon>Isochrysidaceae</taxon>
        <taxon>Chrysotila</taxon>
    </lineage>
</organism>
<dbReference type="AlphaFoldDB" id="A0A7S4BLA7"/>
<feature type="region of interest" description="Disordered" evidence="1">
    <location>
        <begin position="1"/>
        <end position="28"/>
    </location>
</feature>
<dbReference type="EMBL" id="HBIZ01034460">
    <property type="protein sequence ID" value="CAE0769341.1"/>
    <property type="molecule type" value="Transcribed_RNA"/>
</dbReference>
<gene>
    <name evidence="2" type="ORF">PCAR00345_LOCUS21953</name>
</gene>
<sequence>MTKYRAVQSSLARTRPRSASATATSGGASGLISPSLALRVRSGQNGETCMAKSARRASEVRRDVHGKCAPVGRGGGAKVLPVHKVLEEHAALYKALKQLWYSFKRYGAVSCGCAVKCLGSALTHARWYPINFWFSHHCFTSEAGPS</sequence>
<evidence type="ECO:0000313" key="2">
    <source>
        <dbReference type="EMBL" id="CAE0769341.1"/>
    </source>
</evidence>
<accession>A0A7S4BLA7</accession>
<feature type="compositionally biased region" description="Low complexity" evidence="1">
    <location>
        <begin position="9"/>
        <end position="26"/>
    </location>
</feature>
<protein>
    <submittedName>
        <fullName evidence="2">Uncharacterized protein</fullName>
    </submittedName>
</protein>
<evidence type="ECO:0000256" key="1">
    <source>
        <dbReference type="SAM" id="MobiDB-lite"/>
    </source>
</evidence>